<evidence type="ECO:0008006" key="4">
    <source>
        <dbReference type="Google" id="ProtNLM"/>
    </source>
</evidence>
<reference evidence="2 3" key="1">
    <citation type="journal article" date="2022" name="bioRxiv">
        <title>Genomics of Preaxostyla Flagellates Illuminates Evolutionary Transitions and the Path Towards Mitochondrial Loss.</title>
        <authorList>
            <person name="Novak L.V.F."/>
            <person name="Treitli S.C."/>
            <person name="Pyrih J."/>
            <person name="Halakuc P."/>
            <person name="Pipaliya S.V."/>
            <person name="Vacek V."/>
            <person name="Brzon O."/>
            <person name="Soukal P."/>
            <person name="Eme L."/>
            <person name="Dacks J.B."/>
            <person name="Karnkowska A."/>
            <person name="Elias M."/>
            <person name="Hampl V."/>
        </authorList>
    </citation>
    <scope>NUCLEOTIDE SEQUENCE [LARGE SCALE GENOMIC DNA]</scope>
    <source>
        <strain evidence="2">NAU3</strain>
        <tissue evidence="2">Gut</tissue>
    </source>
</reference>
<evidence type="ECO:0000313" key="3">
    <source>
        <dbReference type="Proteomes" id="UP001281761"/>
    </source>
</evidence>
<proteinExistence type="predicted"/>
<comment type="caution">
    <text evidence="2">The sequence shown here is derived from an EMBL/GenBank/DDBJ whole genome shotgun (WGS) entry which is preliminary data.</text>
</comment>
<keyword evidence="3" id="KW-1185">Reference proteome</keyword>
<accession>A0ABQ9WPJ6</accession>
<evidence type="ECO:0000313" key="2">
    <source>
        <dbReference type="EMBL" id="KAK2941390.1"/>
    </source>
</evidence>
<name>A0ABQ9WPJ6_9EUKA</name>
<evidence type="ECO:0000256" key="1">
    <source>
        <dbReference type="SAM" id="SignalP"/>
    </source>
</evidence>
<protein>
    <recommendedName>
        <fullName evidence="4">Secreted protein</fullName>
    </recommendedName>
</protein>
<dbReference type="Proteomes" id="UP001281761">
    <property type="component" value="Unassembled WGS sequence"/>
</dbReference>
<sequence length="95" mass="10502">MRVRVVLWVQRSLPLKVSAAVYCTPIVGCSEAPLAPCRCGLLQLACAHMRQTSAASVLRLTFACDRQRTCSVRRASLFIRVEAACTTLQPRLIQL</sequence>
<organism evidence="2 3">
    <name type="scientific">Blattamonas nauphoetae</name>
    <dbReference type="NCBI Taxonomy" id="2049346"/>
    <lineage>
        <taxon>Eukaryota</taxon>
        <taxon>Metamonada</taxon>
        <taxon>Preaxostyla</taxon>
        <taxon>Oxymonadida</taxon>
        <taxon>Blattamonas</taxon>
    </lineage>
</organism>
<keyword evidence="1" id="KW-0732">Signal</keyword>
<feature type="signal peptide" evidence="1">
    <location>
        <begin position="1"/>
        <end position="19"/>
    </location>
</feature>
<dbReference type="EMBL" id="JARBJD010000509">
    <property type="protein sequence ID" value="KAK2941390.1"/>
    <property type="molecule type" value="Genomic_DNA"/>
</dbReference>
<gene>
    <name evidence="2" type="ORF">BLNAU_23697</name>
</gene>
<feature type="chain" id="PRO_5045951025" description="Secreted protein" evidence="1">
    <location>
        <begin position="20"/>
        <end position="95"/>
    </location>
</feature>